<evidence type="ECO:0000313" key="2">
    <source>
        <dbReference type="EMBL" id="TKA94439.1"/>
    </source>
</evidence>
<feature type="domain" description="FecR N-terminal" evidence="1">
    <location>
        <begin position="6"/>
        <end position="46"/>
    </location>
</feature>
<organism evidence="2 3">
    <name type="scientific">Cereibacter changlensis</name>
    <dbReference type="NCBI Taxonomy" id="402884"/>
    <lineage>
        <taxon>Bacteria</taxon>
        <taxon>Pseudomonadati</taxon>
        <taxon>Pseudomonadota</taxon>
        <taxon>Alphaproteobacteria</taxon>
        <taxon>Rhodobacterales</taxon>
        <taxon>Paracoccaceae</taxon>
        <taxon>Cereibacter</taxon>
    </lineage>
</organism>
<dbReference type="EMBL" id="SWAU01000356">
    <property type="protein sequence ID" value="TKA94439.1"/>
    <property type="molecule type" value="Genomic_DNA"/>
</dbReference>
<name>A0A4U0YUM5_9RHOB</name>
<proteinExistence type="predicted"/>
<dbReference type="Pfam" id="PF16220">
    <property type="entry name" value="DUF4880"/>
    <property type="match status" value="1"/>
</dbReference>
<sequence length="69" mass="8301">MASADDEALEWLVRLNDTRLDEATERDFAQWLAQPGHVEEWRKAEAFWRRLQPATTEIRRRRHITRRAA</sequence>
<dbReference type="AlphaFoldDB" id="A0A4U0YUM5"/>
<dbReference type="RefSeq" id="WP_136794425.1">
    <property type="nucleotide sequence ID" value="NZ_SWAU01000356.1"/>
</dbReference>
<dbReference type="InterPro" id="IPR032623">
    <property type="entry name" value="FecR_N"/>
</dbReference>
<reference evidence="2 3" key="1">
    <citation type="submission" date="2019-04" db="EMBL/GenBank/DDBJ databases">
        <title>Crypto-aerobic microbial life in anoxic (sulfidic) marine sediments.</title>
        <authorList>
            <person name="Bhattacharya S."/>
            <person name="Roy C."/>
            <person name="Mondal N."/>
            <person name="Sarkar J."/>
            <person name="Mandal S."/>
            <person name="Rameez M.J."/>
            <person name="Ghosh W."/>
        </authorList>
    </citation>
    <scope>NUCLEOTIDE SEQUENCE [LARGE SCALE GENOMIC DNA]</scope>
    <source>
        <strain evidence="2 3">SBBC</strain>
    </source>
</reference>
<accession>A0A4U0YUM5</accession>
<dbReference type="Proteomes" id="UP000306340">
    <property type="component" value="Unassembled WGS sequence"/>
</dbReference>
<feature type="non-terminal residue" evidence="2">
    <location>
        <position position="69"/>
    </location>
</feature>
<comment type="caution">
    <text evidence="2">The sequence shown here is derived from an EMBL/GenBank/DDBJ whole genome shotgun (WGS) entry which is preliminary data.</text>
</comment>
<evidence type="ECO:0000259" key="1">
    <source>
        <dbReference type="Pfam" id="PF16220"/>
    </source>
</evidence>
<evidence type="ECO:0000313" key="3">
    <source>
        <dbReference type="Proteomes" id="UP000306340"/>
    </source>
</evidence>
<gene>
    <name evidence="2" type="ORF">FAZ78_22320</name>
</gene>
<protein>
    <submittedName>
        <fullName evidence="2">DUF4880 domain-containing protein</fullName>
    </submittedName>
</protein>